<evidence type="ECO:0000256" key="1">
    <source>
        <dbReference type="ARBA" id="ARBA00022679"/>
    </source>
</evidence>
<dbReference type="InterPro" id="IPR014030">
    <property type="entry name" value="Ketoacyl_synth_N"/>
</dbReference>
<dbReference type="InterPro" id="IPR014031">
    <property type="entry name" value="Ketoacyl_synth_C"/>
</dbReference>
<dbReference type="EMBL" id="SFAC01000193">
    <property type="protein sequence ID" value="TRV59611.1"/>
    <property type="molecule type" value="Genomic_DNA"/>
</dbReference>
<dbReference type="SMART" id="SM00827">
    <property type="entry name" value="PKS_AT"/>
    <property type="match status" value="1"/>
</dbReference>
<accession>A0A552PRT3</accession>
<keyword evidence="1" id="KW-0808">Transferase</keyword>
<comment type="caution">
    <text evidence="3">The sequence shown here is derived from an EMBL/GenBank/DDBJ whole genome shotgun (WGS) entry which is preliminary data.</text>
</comment>
<dbReference type="InterPro" id="IPR016039">
    <property type="entry name" value="Thiolase-like"/>
</dbReference>
<dbReference type="GO" id="GO:0004312">
    <property type="term" value="F:fatty acid synthase activity"/>
    <property type="evidence" value="ECO:0007669"/>
    <property type="project" value="TreeGrafter"/>
</dbReference>
<dbReference type="Gene3D" id="3.40.366.10">
    <property type="entry name" value="Malonyl-Coenzyme A Acyl Carrier Protein, domain 2"/>
    <property type="match status" value="1"/>
</dbReference>
<reference evidence="3 4" key="1">
    <citation type="submission" date="2019-01" db="EMBL/GenBank/DDBJ databases">
        <title>Coherence of Microcystis species and biogeography revealed through population genomics.</title>
        <authorList>
            <person name="Perez-Carrascal O.M."/>
            <person name="Terrat Y."/>
            <person name="Giani A."/>
            <person name="Fortin N."/>
            <person name="Tromas N."/>
            <person name="Shapiro B.J."/>
        </authorList>
    </citation>
    <scope>NUCLEOTIDE SEQUENCE [LARGE SCALE GENOMIC DNA]</scope>
    <source>
        <strain evidence="3">Mp_MB_F_20051200_S9</strain>
    </source>
</reference>
<dbReference type="AlphaFoldDB" id="A0A552PRT3"/>
<dbReference type="SUPFAM" id="SSF52151">
    <property type="entry name" value="FabD/lysophospholipase-like"/>
    <property type="match status" value="1"/>
</dbReference>
<dbReference type="PANTHER" id="PTHR43775:SF51">
    <property type="entry name" value="INACTIVE PHENOLPHTHIOCEROL SYNTHESIS POLYKETIDE SYNTHASE TYPE I PKS1-RELATED"/>
    <property type="match status" value="1"/>
</dbReference>
<sequence length="1030" mass="111918">MPKTQSDKIAHPIAVIGMGCHYPGAKQLSELWENILARRCQFRQFPDQRLPLSEYYDPDPATPDKTYGTRGAFIDGFQFDWINRRVPKKTVDGTDIVHWLALEVADKAIEDAGYRRDTIPTQKTGVILGNSLTGEHTRSNVMRLRWPYVRRALRAAAEVKGLSGKIVEELLETMEKFYKSVFPPITEDTLAGGLSNTIAGRICNFFNFDGGGYTVDGACSSSLIAVVTAANALSNGDLDMALAGGIDISLDTFELIGFAKTGALTAQDMKVYDRRASGFVPGEGCGFVVLKRLEDARKAGDFVYAILKGWGISSDGKGGITAPSKFGQSKALLRAYQKAGYSPHTLHFIEGHGTGTPVGDRTELEGIALAMAAEGEIAPRSCGVTSFKSLVGHTKAAAGIGGLIKAVMAVNQRIVPPTVGCKEPNPIFETTALCLYPILQGEIYQPTAILKAGVSAMGFGGINSHVTLVSGDVPATHLKPSLDERSLLVSQQDSEILVFGANSIYQILKSLEFIREKAKGMSLAEMVDLAAQNSQELLAQTSVRAAIIAETPQELLLRLEELIHLLHSQPPAIGETYMSPMKDVWLAHQVKRSRVAFLFPGQGSQKLNMARTLVERYAWARELVQQADLWLIESGFEPISSLIYRPLDRAVNQQQVEQWFKALTDVAPQAICLTSLLWKHYLKRLGLEPVALGGHSLGELTAFEAAGAYDEKTLLCFAAMRGKAMTVKGDSIGTMASLACSDATAQKLLQGISGYVTVANINSPKQTVISGEKASVTAVCERALVQEIQVRQLPVANAFHSQMVASAAEYVRQKAQIPLLFEQPSTSLFTSVNGQIVNSGLNLKEHFADQIVAQVNFVSLVENLKNKCDLIVEVGSGKVLSGLVEATDTSVLCFPLESKPGIARDLNTFLAAYFVQGGEVNWQALYEQRLVRPFVPAAERLFVDNPCERSFPVSLEEIESSSSFSWGEIQQSSPNLSLAHSSNFSQPESFVADDELTTVLANYLLERGSFLSELISADIQSLPFVNTHNP</sequence>
<dbReference type="Gene3D" id="3.40.47.10">
    <property type="match status" value="1"/>
</dbReference>
<evidence type="ECO:0000313" key="3">
    <source>
        <dbReference type="EMBL" id="TRV59611.1"/>
    </source>
</evidence>
<dbReference type="InterPro" id="IPR050091">
    <property type="entry name" value="PKS_NRPS_Biosynth_Enz"/>
</dbReference>
<dbReference type="SUPFAM" id="SSF53901">
    <property type="entry name" value="Thiolase-like"/>
    <property type="match status" value="1"/>
</dbReference>
<dbReference type="InterPro" id="IPR020841">
    <property type="entry name" value="PKS_Beta-ketoAc_synthase_dom"/>
</dbReference>
<dbReference type="InterPro" id="IPR014043">
    <property type="entry name" value="Acyl_transferase_dom"/>
</dbReference>
<dbReference type="SMART" id="SM00825">
    <property type="entry name" value="PKS_KS"/>
    <property type="match status" value="1"/>
</dbReference>
<dbReference type="InterPro" id="IPR016035">
    <property type="entry name" value="Acyl_Trfase/lysoPLipase"/>
</dbReference>
<protein>
    <submittedName>
        <fullName evidence="3">Type I polyketide synthase</fullName>
    </submittedName>
</protein>
<feature type="domain" description="Ketosynthase family 3 (KS3)" evidence="2">
    <location>
        <begin position="10"/>
        <end position="470"/>
    </location>
</feature>
<dbReference type="PROSITE" id="PS52004">
    <property type="entry name" value="KS3_2"/>
    <property type="match status" value="1"/>
</dbReference>
<gene>
    <name evidence="3" type="ORF">EWV53_16340</name>
</gene>
<evidence type="ECO:0000259" key="2">
    <source>
        <dbReference type="PROSITE" id="PS52004"/>
    </source>
</evidence>
<name>A0A552PRT3_9CHRO</name>
<dbReference type="Pfam" id="PF00109">
    <property type="entry name" value="ketoacyl-synt"/>
    <property type="match status" value="1"/>
</dbReference>
<dbReference type="Pfam" id="PF02801">
    <property type="entry name" value="Ketoacyl-synt_C"/>
    <property type="match status" value="1"/>
</dbReference>
<dbReference type="Pfam" id="PF00698">
    <property type="entry name" value="Acyl_transf_1"/>
    <property type="match status" value="1"/>
</dbReference>
<evidence type="ECO:0000313" key="4">
    <source>
        <dbReference type="Proteomes" id="UP000317165"/>
    </source>
</evidence>
<dbReference type="InterPro" id="IPR016036">
    <property type="entry name" value="Malonyl_transacylase_ACP-bd"/>
</dbReference>
<dbReference type="PANTHER" id="PTHR43775">
    <property type="entry name" value="FATTY ACID SYNTHASE"/>
    <property type="match status" value="1"/>
</dbReference>
<dbReference type="Proteomes" id="UP000317165">
    <property type="component" value="Unassembled WGS sequence"/>
</dbReference>
<dbReference type="GO" id="GO:0006633">
    <property type="term" value="P:fatty acid biosynthetic process"/>
    <property type="evidence" value="ECO:0007669"/>
    <property type="project" value="TreeGrafter"/>
</dbReference>
<organism evidence="3 4">
    <name type="scientific">Microcystis panniformis Mp_MB_F_20051200_S9</name>
    <dbReference type="NCBI Taxonomy" id="2486223"/>
    <lineage>
        <taxon>Bacteria</taxon>
        <taxon>Bacillati</taxon>
        <taxon>Cyanobacteriota</taxon>
        <taxon>Cyanophyceae</taxon>
        <taxon>Oscillatoriophycideae</taxon>
        <taxon>Chroococcales</taxon>
        <taxon>Microcystaceae</taxon>
        <taxon>Microcystis</taxon>
    </lineage>
</organism>
<dbReference type="InterPro" id="IPR001227">
    <property type="entry name" value="Ac_transferase_dom_sf"/>
</dbReference>
<dbReference type="SUPFAM" id="SSF55048">
    <property type="entry name" value="Probable ACP-binding domain of malonyl-CoA ACP transacylase"/>
    <property type="match status" value="1"/>
</dbReference>
<proteinExistence type="predicted"/>
<dbReference type="CDD" id="cd00833">
    <property type="entry name" value="PKS"/>
    <property type="match status" value="1"/>
</dbReference>
<dbReference type="PROSITE" id="PS51257">
    <property type="entry name" value="PROKAR_LIPOPROTEIN"/>
    <property type="match status" value="1"/>
</dbReference>